<name>A0A6J3LZW5_9PEZI</name>
<keyword evidence="3 8" id="KW-0479">Metal-binding</keyword>
<keyword evidence="5 8" id="KW-0862">Zinc</keyword>
<keyword evidence="4 8" id="KW-0378">Hydrolase</keyword>
<comment type="function">
    <text evidence="7 8">Catalyzes the hydrolytic deamination of guanine, producing xanthine and ammonia.</text>
</comment>
<dbReference type="InterPro" id="IPR032466">
    <property type="entry name" value="Metal_Hydrolase"/>
</dbReference>
<gene>
    <name evidence="11" type="ORF">K489DRAFT_322353</name>
</gene>
<feature type="domain" description="Amidohydrolase-related" evidence="9">
    <location>
        <begin position="71"/>
        <end position="457"/>
    </location>
</feature>
<proteinExistence type="inferred from homology"/>
<dbReference type="OrthoDB" id="194468at2759"/>
<evidence type="ECO:0000256" key="2">
    <source>
        <dbReference type="ARBA" id="ARBA00006745"/>
    </source>
</evidence>
<dbReference type="Gene3D" id="2.30.40.10">
    <property type="entry name" value="Urease, subunit C, domain 1"/>
    <property type="match status" value="1"/>
</dbReference>
<comment type="pathway">
    <text evidence="1 8">Purine metabolism; guanine degradation; xanthine from guanine: step 1/1.</text>
</comment>
<reference evidence="11" key="2">
    <citation type="submission" date="2020-04" db="EMBL/GenBank/DDBJ databases">
        <authorList>
            <consortium name="NCBI Genome Project"/>
        </authorList>
    </citation>
    <scope>NUCLEOTIDE SEQUENCE</scope>
    <source>
        <strain evidence="11">CBS 342.82</strain>
    </source>
</reference>
<accession>A0A6J3LZW5</accession>
<dbReference type="Gene3D" id="3.20.20.140">
    <property type="entry name" value="Metal-dependent hydrolases"/>
    <property type="match status" value="1"/>
</dbReference>
<evidence type="ECO:0000313" key="11">
    <source>
        <dbReference type="RefSeq" id="XP_033458366.1"/>
    </source>
</evidence>
<dbReference type="UniPathway" id="UPA00603">
    <property type="reaction ID" value="UER00660"/>
</dbReference>
<evidence type="ECO:0000313" key="10">
    <source>
        <dbReference type="Proteomes" id="UP000504637"/>
    </source>
</evidence>
<evidence type="ECO:0000259" key="9">
    <source>
        <dbReference type="Pfam" id="PF01979"/>
    </source>
</evidence>
<comment type="catalytic activity">
    <reaction evidence="6 8">
        <text>guanine + H2O + H(+) = xanthine + NH4(+)</text>
        <dbReference type="Rhea" id="RHEA:14665"/>
        <dbReference type="ChEBI" id="CHEBI:15377"/>
        <dbReference type="ChEBI" id="CHEBI:15378"/>
        <dbReference type="ChEBI" id="CHEBI:16235"/>
        <dbReference type="ChEBI" id="CHEBI:17712"/>
        <dbReference type="ChEBI" id="CHEBI:28938"/>
        <dbReference type="EC" id="3.5.4.3"/>
    </reaction>
</comment>
<reference evidence="11" key="1">
    <citation type="submission" date="2020-01" db="EMBL/GenBank/DDBJ databases">
        <authorList>
            <consortium name="DOE Joint Genome Institute"/>
            <person name="Haridas S."/>
            <person name="Albert R."/>
            <person name="Binder M."/>
            <person name="Bloem J."/>
            <person name="Labutti K."/>
            <person name="Salamov A."/>
            <person name="Andreopoulos B."/>
            <person name="Baker S.E."/>
            <person name="Barry K."/>
            <person name="Bills G."/>
            <person name="Bluhm B.H."/>
            <person name="Cannon C."/>
            <person name="Castanera R."/>
            <person name="Culley D.E."/>
            <person name="Daum C."/>
            <person name="Ezra D."/>
            <person name="Gonzalez J.B."/>
            <person name="Henrissat B."/>
            <person name="Kuo A."/>
            <person name="Liang C."/>
            <person name="Lipzen A."/>
            <person name="Lutzoni F."/>
            <person name="Magnuson J."/>
            <person name="Mondo S."/>
            <person name="Nolan M."/>
            <person name="Ohm R."/>
            <person name="Pangilinan J."/>
            <person name="Park H.-J."/>
            <person name="Ramirez L."/>
            <person name="Alfaro M."/>
            <person name="Sun H."/>
            <person name="Tritt A."/>
            <person name="Yoshinaga Y."/>
            <person name="Zwiers L.-H."/>
            <person name="Turgeon B.G."/>
            <person name="Goodwin S.B."/>
            <person name="Spatafora J.W."/>
            <person name="Crous P.W."/>
            <person name="Grigoriev I.V."/>
        </authorList>
    </citation>
    <scope>NUCLEOTIDE SEQUENCE</scope>
    <source>
        <strain evidence="11">CBS 342.82</strain>
    </source>
</reference>
<dbReference type="PANTHER" id="PTHR11271:SF6">
    <property type="entry name" value="GUANINE DEAMINASE"/>
    <property type="match status" value="1"/>
</dbReference>
<comment type="similarity">
    <text evidence="2 8">Belongs to the metallo-dependent hydrolases superfamily. ATZ/TRZ family.</text>
</comment>
<dbReference type="GeneID" id="54359419"/>
<dbReference type="GO" id="GO:0008892">
    <property type="term" value="F:guanine deaminase activity"/>
    <property type="evidence" value="ECO:0007669"/>
    <property type="project" value="UniProtKB-UniRule"/>
</dbReference>
<dbReference type="RefSeq" id="XP_033458366.1">
    <property type="nucleotide sequence ID" value="XM_033601619.1"/>
</dbReference>
<dbReference type="Pfam" id="PF01979">
    <property type="entry name" value="Amidohydro_1"/>
    <property type="match status" value="1"/>
</dbReference>
<dbReference type="InterPro" id="IPR006680">
    <property type="entry name" value="Amidohydro-rel"/>
</dbReference>
<evidence type="ECO:0000256" key="3">
    <source>
        <dbReference type="ARBA" id="ARBA00022723"/>
    </source>
</evidence>
<dbReference type="InterPro" id="IPR011059">
    <property type="entry name" value="Metal-dep_hydrolase_composite"/>
</dbReference>
<dbReference type="PANTHER" id="PTHR11271">
    <property type="entry name" value="GUANINE DEAMINASE"/>
    <property type="match status" value="1"/>
</dbReference>
<evidence type="ECO:0000256" key="6">
    <source>
        <dbReference type="ARBA" id="ARBA00051148"/>
    </source>
</evidence>
<dbReference type="GO" id="GO:0005829">
    <property type="term" value="C:cytosol"/>
    <property type="evidence" value="ECO:0007669"/>
    <property type="project" value="TreeGrafter"/>
</dbReference>
<evidence type="ECO:0000256" key="7">
    <source>
        <dbReference type="ARBA" id="ARBA00056079"/>
    </source>
</evidence>
<evidence type="ECO:0000256" key="8">
    <source>
        <dbReference type="RuleBase" id="RU366009"/>
    </source>
</evidence>
<dbReference type="SUPFAM" id="SSF51556">
    <property type="entry name" value="Metallo-dependent hydrolases"/>
    <property type="match status" value="1"/>
</dbReference>
<dbReference type="GO" id="GO:0006147">
    <property type="term" value="P:guanine catabolic process"/>
    <property type="evidence" value="ECO:0007669"/>
    <property type="project" value="UniProtKB-UniRule"/>
</dbReference>
<dbReference type="InterPro" id="IPR051607">
    <property type="entry name" value="Metallo-dep_hydrolases"/>
</dbReference>
<evidence type="ECO:0000256" key="1">
    <source>
        <dbReference type="ARBA" id="ARBA00004984"/>
    </source>
</evidence>
<dbReference type="InterPro" id="IPR014311">
    <property type="entry name" value="Guanine_deaminase"/>
</dbReference>
<evidence type="ECO:0000256" key="5">
    <source>
        <dbReference type="ARBA" id="ARBA00022833"/>
    </source>
</evidence>
<sequence>MACGKTIYRGAFVHCASLNDLDICENGSIGVDESGKIAFILRDVGEGPQHLPDGGWEQAEVIRVKDEGFFFPGFIDTHIHASQYPNAGIFGKSTLLDWLHTYTFPLESSFSDLAVARRIYPRVVSRTLSHGTTTACYYATTHVPATNLLADICHARGQRAFIGRVCMDHPATTADYYRDPEDESTTLALSRACIAHIKSIDPSFSLLSPILTPRFAPSCSVESMRALAGLHREMNIPIQTHISENPAECALVKELYPDHTSYTHVYDAVGLLTNRTILAHAIYLDASERALIRDRGAKISHCPASNTALTSGTAKVRTLLDEGLTVGLGTDVSGGYTPSVLAEAREAIFVSRHVAMVEGEKAKLSVAEALYLATRGGAQVCGLENKIGGFEVGMDWDAQLVGLPRVPGEASIQDNDLDDAGLVDVFGNENWEDKIAKWLYTGDDRNTLAVWVRGRLVHSRRSFQHS</sequence>
<organism evidence="11">
    <name type="scientific">Dissoconium aciculare CBS 342.82</name>
    <dbReference type="NCBI Taxonomy" id="1314786"/>
    <lineage>
        <taxon>Eukaryota</taxon>
        <taxon>Fungi</taxon>
        <taxon>Dikarya</taxon>
        <taxon>Ascomycota</taxon>
        <taxon>Pezizomycotina</taxon>
        <taxon>Dothideomycetes</taxon>
        <taxon>Dothideomycetidae</taxon>
        <taxon>Mycosphaerellales</taxon>
        <taxon>Dissoconiaceae</taxon>
        <taxon>Dissoconium</taxon>
    </lineage>
</organism>
<comment type="cofactor">
    <cofactor evidence="8">
        <name>Zn(2+)</name>
        <dbReference type="ChEBI" id="CHEBI:29105"/>
    </cofactor>
    <text evidence="8">Binds 1 zinc ion per subunit.</text>
</comment>
<keyword evidence="10" id="KW-1185">Reference proteome</keyword>
<dbReference type="EC" id="3.5.4.3" evidence="8"/>
<dbReference type="FunFam" id="3.20.20.140:FF:000022">
    <property type="entry name" value="Guanine deaminase"/>
    <property type="match status" value="1"/>
</dbReference>
<dbReference type="AlphaFoldDB" id="A0A6J3LZW5"/>
<dbReference type="NCBIfam" id="TIGR02967">
    <property type="entry name" value="guan_deamin"/>
    <property type="match status" value="1"/>
</dbReference>
<dbReference type="GO" id="GO:0008270">
    <property type="term" value="F:zinc ion binding"/>
    <property type="evidence" value="ECO:0007669"/>
    <property type="project" value="UniProtKB-UniRule"/>
</dbReference>
<protein>
    <recommendedName>
        <fullName evidence="8">Guanine deaminase</fullName>
        <shortName evidence="8">Guanase</shortName>
        <ecNumber evidence="8">3.5.4.3</ecNumber>
    </recommendedName>
    <alternativeName>
        <fullName evidence="8">Guanine aminohydrolase</fullName>
    </alternativeName>
</protein>
<evidence type="ECO:0000256" key="4">
    <source>
        <dbReference type="ARBA" id="ARBA00022801"/>
    </source>
</evidence>
<reference evidence="11" key="3">
    <citation type="submission" date="2025-08" db="UniProtKB">
        <authorList>
            <consortium name="RefSeq"/>
        </authorList>
    </citation>
    <scope>IDENTIFICATION</scope>
    <source>
        <strain evidence="11">CBS 342.82</strain>
    </source>
</reference>
<dbReference type="Proteomes" id="UP000504637">
    <property type="component" value="Unplaced"/>
</dbReference>